<dbReference type="GO" id="GO:0008330">
    <property type="term" value="F:protein tyrosine/threonine phosphatase activity"/>
    <property type="evidence" value="ECO:0007669"/>
    <property type="project" value="TreeGrafter"/>
</dbReference>
<dbReference type="PANTHER" id="PTHR10159:SF519">
    <property type="entry name" value="DUAL SPECIFICITY PROTEIN PHOSPHATASE MPK3"/>
    <property type="match status" value="1"/>
</dbReference>
<evidence type="ECO:0000256" key="1">
    <source>
        <dbReference type="ARBA" id="ARBA00008601"/>
    </source>
</evidence>
<keyword evidence="4" id="KW-0904">Protein phosphatase</keyword>
<dbReference type="InterPro" id="IPR016130">
    <property type="entry name" value="Tyr_Pase_AS"/>
</dbReference>
<protein>
    <recommendedName>
        <fullName evidence="2">protein-tyrosine-phosphatase</fullName>
        <ecNumber evidence="2">3.1.3.48</ecNumber>
    </recommendedName>
</protein>
<dbReference type="GO" id="GO:0043409">
    <property type="term" value="P:negative regulation of MAPK cascade"/>
    <property type="evidence" value="ECO:0007669"/>
    <property type="project" value="TreeGrafter"/>
</dbReference>
<gene>
    <name evidence="7" type="ORF">SteCoe_11454</name>
</gene>
<keyword evidence="8" id="KW-1185">Reference proteome</keyword>
<dbReference type="Proteomes" id="UP000187209">
    <property type="component" value="Unassembled WGS sequence"/>
</dbReference>
<dbReference type="AlphaFoldDB" id="A0A1R2CD49"/>
<comment type="caution">
    <text evidence="7">The sequence shown here is derived from an EMBL/GenBank/DDBJ whole genome shotgun (WGS) entry which is preliminary data.</text>
</comment>
<dbReference type="GO" id="GO:0005737">
    <property type="term" value="C:cytoplasm"/>
    <property type="evidence" value="ECO:0007669"/>
    <property type="project" value="TreeGrafter"/>
</dbReference>
<proteinExistence type="inferred from homology"/>
<dbReference type="InterPro" id="IPR000387">
    <property type="entry name" value="Tyr_Pase_dom"/>
</dbReference>
<name>A0A1R2CD49_9CILI</name>
<evidence type="ECO:0000259" key="5">
    <source>
        <dbReference type="PROSITE" id="PS50054"/>
    </source>
</evidence>
<keyword evidence="3" id="KW-0378">Hydrolase</keyword>
<dbReference type="PROSITE" id="PS50054">
    <property type="entry name" value="TYR_PHOSPHATASE_DUAL"/>
    <property type="match status" value="1"/>
</dbReference>
<dbReference type="InterPro" id="IPR029021">
    <property type="entry name" value="Prot-tyrosine_phosphatase-like"/>
</dbReference>
<dbReference type="SMART" id="SM00404">
    <property type="entry name" value="PTPc_motif"/>
    <property type="match status" value="1"/>
</dbReference>
<dbReference type="EC" id="3.1.3.48" evidence="2"/>
<dbReference type="PROSITE" id="PS00383">
    <property type="entry name" value="TYR_PHOSPHATASE_1"/>
    <property type="match status" value="1"/>
</dbReference>
<comment type="similarity">
    <text evidence="1">Belongs to the protein-tyrosine phosphatase family. Non-receptor class dual specificity subfamily.</text>
</comment>
<accession>A0A1R2CD49</accession>
<dbReference type="CDD" id="cd14498">
    <property type="entry name" value="DSP"/>
    <property type="match status" value="1"/>
</dbReference>
<evidence type="ECO:0000256" key="2">
    <source>
        <dbReference type="ARBA" id="ARBA00013064"/>
    </source>
</evidence>
<evidence type="ECO:0000259" key="6">
    <source>
        <dbReference type="PROSITE" id="PS50056"/>
    </source>
</evidence>
<dbReference type="PANTHER" id="PTHR10159">
    <property type="entry name" value="DUAL SPECIFICITY PROTEIN PHOSPHATASE"/>
    <property type="match status" value="1"/>
</dbReference>
<reference evidence="7 8" key="1">
    <citation type="submission" date="2016-11" db="EMBL/GenBank/DDBJ databases">
        <title>The macronuclear genome of Stentor coeruleus: a giant cell with tiny introns.</title>
        <authorList>
            <person name="Slabodnick M."/>
            <person name="Ruby J.G."/>
            <person name="Reiff S.B."/>
            <person name="Swart E.C."/>
            <person name="Gosai S."/>
            <person name="Prabakaran S."/>
            <person name="Witkowska E."/>
            <person name="Larue G.E."/>
            <person name="Fisher S."/>
            <person name="Freeman R.M."/>
            <person name="Gunawardena J."/>
            <person name="Chu W."/>
            <person name="Stover N.A."/>
            <person name="Gregory B.D."/>
            <person name="Nowacki M."/>
            <person name="Derisi J."/>
            <person name="Roy S.W."/>
            <person name="Marshall W.F."/>
            <person name="Sood P."/>
        </authorList>
    </citation>
    <scope>NUCLEOTIDE SEQUENCE [LARGE SCALE GENOMIC DNA]</scope>
    <source>
        <strain evidence="7">WM001</strain>
    </source>
</reference>
<dbReference type="InterPro" id="IPR020422">
    <property type="entry name" value="TYR_PHOSPHATASE_DUAL_dom"/>
</dbReference>
<feature type="domain" description="Tyrosine-protein phosphatase" evidence="5">
    <location>
        <begin position="19"/>
        <end position="162"/>
    </location>
</feature>
<dbReference type="SMART" id="SM00195">
    <property type="entry name" value="DSPc"/>
    <property type="match status" value="1"/>
</dbReference>
<dbReference type="Pfam" id="PF00782">
    <property type="entry name" value="DSPc"/>
    <property type="match status" value="1"/>
</dbReference>
<dbReference type="OrthoDB" id="287730at2759"/>
<dbReference type="GO" id="GO:0017017">
    <property type="term" value="F:MAP kinase tyrosine/serine/threonine phosphatase activity"/>
    <property type="evidence" value="ECO:0007669"/>
    <property type="project" value="TreeGrafter"/>
</dbReference>
<dbReference type="GO" id="GO:0033550">
    <property type="term" value="F:MAP kinase tyrosine phosphatase activity"/>
    <property type="evidence" value="ECO:0007669"/>
    <property type="project" value="TreeGrafter"/>
</dbReference>
<feature type="domain" description="Tyrosine specific protein phosphatases" evidence="6">
    <location>
        <begin position="83"/>
        <end position="140"/>
    </location>
</feature>
<evidence type="ECO:0000313" key="7">
    <source>
        <dbReference type="EMBL" id="OMJ86905.1"/>
    </source>
</evidence>
<dbReference type="PROSITE" id="PS50056">
    <property type="entry name" value="TYR_PHOSPHATASE_2"/>
    <property type="match status" value="1"/>
</dbReference>
<sequence length="166" mass="19049">MQAAWEETNFARFFQDSAIPMHEIEPGLYLGSLDAAKNYQLLKDNNITHVLAILDTFRYMQNFEGIRYHQIELPDSTQAALVPHLPGALSFIAQARRSNQNVLVHCAAGVSRSASFVIAYIMVKYNYPFDQAKEIVKQKRGCVWPNTGFQRQLTAMNVEEYRKYLN</sequence>
<dbReference type="InterPro" id="IPR000340">
    <property type="entry name" value="Dual-sp_phosphatase_cat-dom"/>
</dbReference>
<organism evidence="7 8">
    <name type="scientific">Stentor coeruleus</name>
    <dbReference type="NCBI Taxonomy" id="5963"/>
    <lineage>
        <taxon>Eukaryota</taxon>
        <taxon>Sar</taxon>
        <taxon>Alveolata</taxon>
        <taxon>Ciliophora</taxon>
        <taxon>Postciliodesmatophora</taxon>
        <taxon>Heterotrichea</taxon>
        <taxon>Heterotrichida</taxon>
        <taxon>Stentoridae</taxon>
        <taxon>Stentor</taxon>
    </lineage>
</organism>
<dbReference type="InterPro" id="IPR003595">
    <property type="entry name" value="Tyr_Pase_cat"/>
</dbReference>
<evidence type="ECO:0000256" key="4">
    <source>
        <dbReference type="ARBA" id="ARBA00022912"/>
    </source>
</evidence>
<dbReference type="Gene3D" id="3.90.190.10">
    <property type="entry name" value="Protein tyrosine phosphatase superfamily"/>
    <property type="match status" value="1"/>
</dbReference>
<evidence type="ECO:0000313" key="8">
    <source>
        <dbReference type="Proteomes" id="UP000187209"/>
    </source>
</evidence>
<dbReference type="EMBL" id="MPUH01000191">
    <property type="protein sequence ID" value="OMJ86905.1"/>
    <property type="molecule type" value="Genomic_DNA"/>
</dbReference>
<evidence type="ECO:0000256" key="3">
    <source>
        <dbReference type="ARBA" id="ARBA00022801"/>
    </source>
</evidence>
<dbReference type="SUPFAM" id="SSF52799">
    <property type="entry name" value="(Phosphotyrosine protein) phosphatases II"/>
    <property type="match status" value="1"/>
</dbReference>